<evidence type="ECO:0000256" key="1">
    <source>
        <dbReference type="SAM" id="Phobius"/>
    </source>
</evidence>
<sequence>MNSTKNNHRTILEQEKKLKRAVMLLGMAALNSLVSQTANISWQFFLIYSVFNSLRSFNSCFSVLIQTPFSCPQTVRQIAATISGMDNPGAEDQDLVTVHDYEGTSTPTDSDGDTSSPVLFREFVESGMLSLDKVEERENDVVIKNISEEVVIFYGEGTHVVAVHKILYTGLLTQVRLECFQSFRQAVAARRGGDANVQYGWYGGSRAEICDILRYGFGRCGIFDKGLSHGVGVYLSPENNPVDSILRTKEDENGIRHMLLCRIILGRTETIRAGSEQVYPSSTNFDSGVDHPQTPSTYIIWSAYMNSHILPVSIFSFKEPSVPQEYKIDRSELFRRLRSFAGDDVIVFGSKIL</sequence>
<dbReference type="SUPFAM" id="SSF56399">
    <property type="entry name" value="ADP-ribosylation"/>
    <property type="match status" value="1"/>
</dbReference>
<accession>A0ABD3ELB5</accession>
<gene>
    <name evidence="3" type="ORF">CASFOL_003737</name>
</gene>
<keyword evidence="4" id="KW-1185">Reference proteome</keyword>
<dbReference type="PANTHER" id="PTHR32263:SF14">
    <property type="entry name" value="INACTIVE POLY [ADP-RIBOSE] POLYMERASE SRO2-RELATED"/>
    <property type="match status" value="1"/>
</dbReference>
<comment type="caution">
    <text evidence="3">The sequence shown here is derived from an EMBL/GenBank/DDBJ whole genome shotgun (WGS) entry which is preliminary data.</text>
</comment>
<dbReference type="EMBL" id="JAVIJP010000005">
    <property type="protein sequence ID" value="KAL3654056.1"/>
    <property type="molecule type" value="Genomic_DNA"/>
</dbReference>
<protein>
    <recommendedName>
        <fullName evidence="2">PARP catalytic domain-containing protein</fullName>
    </recommendedName>
</protein>
<name>A0ABD3ELB5_9LAMI</name>
<dbReference type="Proteomes" id="UP001632038">
    <property type="component" value="Unassembled WGS sequence"/>
</dbReference>
<evidence type="ECO:0000313" key="4">
    <source>
        <dbReference type="Proteomes" id="UP001632038"/>
    </source>
</evidence>
<evidence type="ECO:0000313" key="3">
    <source>
        <dbReference type="EMBL" id="KAL3654056.1"/>
    </source>
</evidence>
<dbReference type="PANTHER" id="PTHR32263">
    <property type="entry name" value="INACTIVE POLY [ADP-RIBOSE] POLYMERASE SRO4-RELATED"/>
    <property type="match status" value="1"/>
</dbReference>
<dbReference type="InterPro" id="IPR044964">
    <property type="entry name" value="RCD1/SRO1-5"/>
</dbReference>
<keyword evidence="1" id="KW-0472">Membrane</keyword>
<feature type="domain" description="PARP catalytic" evidence="2">
    <location>
        <begin position="121"/>
        <end position="339"/>
    </location>
</feature>
<dbReference type="Gene3D" id="3.90.228.10">
    <property type="match status" value="1"/>
</dbReference>
<keyword evidence="1" id="KW-0812">Transmembrane</keyword>
<reference evidence="4" key="1">
    <citation type="journal article" date="2024" name="IScience">
        <title>Strigolactones Initiate the Formation of Haustorium-like Structures in Castilleja.</title>
        <authorList>
            <person name="Buerger M."/>
            <person name="Peterson D."/>
            <person name="Chory J."/>
        </authorList>
    </citation>
    <scope>NUCLEOTIDE SEQUENCE [LARGE SCALE GENOMIC DNA]</scope>
</reference>
<dbReference type="AlphaFoldDB" id="A0ABD3ELB5"/>
<organism evidence="3 4">
    <name type="scientific">Castilleja foliolosa</name>
    <dbReference type="NCBI Taxonomy" id="1961234"/>
    <lineage>
        <taxon>Eukaryota</taxon>
        <taxon>Viridiplantae</taxon>
        <taxon>Streptophyta</taxon>
        <taxon>Embryophyta</taxon>
        <taxon>Tracheophyta</taxon>
        <taxon>Spermatophyta</taxon>
        <taxon>Magnoliopsida</taxon>
        <taxon>eudicotyledons</taxon>
        <taxon>Gunneridae</taxon>
        <taxon>Pentapetalae</taxon>
        <taxon>asterids</taxon>
        <taxon>lamiids</taxon>
        <taxon>Lamiales</taxon>
        <taxon>Orobanchaceae</taxon>
        <taxon>Pedicularideae</taxon>
        <taxon>Castillejinae</taxon>
        <taxon>Castilleja</taxon>
    </lineage>
</organism>
<feature type="transmembrane region" description="Helical" evidence="1">
    <location>
        <begin position="21"/>
        <end position="51"/>
    </location>
</feature>
<evidence type="ECO:0000259" key="2">
    <source>
        <dbReference type="PROSITE" id="PS51059"/>
    </source>
</evidence>
<dbReference type="InterPro" id="IPR012317">
    <property type="entry name" value="Poly(ADP-ribose)pol_cat_dom"/>
</dbReference>
<keyword evidence="1" id="KW-1133">Transmembrane helix</keyword>
<dbReference type="PROSITE" id="PS51059">
    <property type="entry name" value="PARP_CATALYTIC"/>
    <property type="match status" value="1"/>
</dbReference>
<proteinExistence type="predicted"/>